<evidence type="ECO:0000256" key="2">
    <source>
        <dbReference type="ARBA" id="ARBA00007870"/>
    </source>
</evidence>
<evidence type="ECO:0000256" key="9">
    <source>
        <dbReference type="RuleBase" id="RU362068"/>
    </source>
</evidence>
<comment type="catalytic activity">
    <reaction evidence="8 9">
        <text>(R)-pantoate + NADP(+) = 2-dehydropantoate + NADPH + H(+)</text>
        <dbReference type="Rhea" id="RHEA:16233"/>
        <dbReference type="ChEBI" id="CHEBI:11561"/>
        <dbReference type="ChEBI" id="CHEBI:15378"/>
        <dbReference type="ChEBI" id="CHEBI:15980"/>
        <dbReference type="ChEBI" id="CHEBI:57783"/>
        <dbReference type="ChEBI" id="CHEBI:58349"/>
        <dbReference type="EC" id="1.1.1.169"/>
    </reaction>
</comment>
<accession>A0A933GNW9</accession>
<keyword evidence="5 9" id="KW-0521">NADP</keyword>
<comment type="similarity">
    <text evidence="2 9">Belongs to the ketopantoate reductase family.</text>
</comment>
<dbReference type="InterPro" id="IPR008927">
    <property type="entry name" value="6-PGluconate_DH-like_C_sf"/>
</dbReference>
<evidence type="ECO:0000313" key="13">
    <source>
        <dbReference type="Proteomes" id="UP000772181"/>
    </source>
</evidence>
<dbReference type="SUPFAM" id="SSF48179">
    <property type="entry name" value="6-phosphogluconate dehydrogenase C-terminal domain-like"/>
    <property type="match status" value="1"/>
</dbReference>
<keyword evidence="9" id="KW-0566">Pantothenate biosynthesis</keyword>
<dbReference type="EC" id="1.1.1.169" evidence="3 9"/>
<evidence type="ECO:0000259" key="11">
    <source>
        <dbReference type="Pfam" id="PF08546"/>
    </source>
</evidence>
<name>A0A933GNW9_UNCTE</name>
<dbReference type="NCBIfam" id="TIGR00745">
    <property type="entry name" value="apbA_panE"/>
    <property type="match status" value="1"/>
</dbReference>
<reference evidence="12" key="1">
    <citation type="submission" date="2020-07" db="EMBL/GenBank/DDBJ databases">
        <title>Huge and variable diversity of episymbiotic CPR bacteria and DPANN archaea in groundwater ecosystems.</title>
        <authorList>
            <person name="He C.Y."/>
            <person name="Keren R."/>
            <person name="Whittaker M."/>
            <person name="Farag I.F."/>
            <person name="Doudna J."/>
            <person name="Cate J.H.D."/>
            <person name="Banfield J.F."/>
        </authorList>
    </citation>
    <scope>NUCLEOTIDE SEQUENCE</scope>
    <source>
        <strain evidence="12">NC_groundwater_1482_Ag_S-0.65um_47_24</strain>
    </source>
</reference>
<dbReference type="InterPro" id="IPR013328">
    <property type="entry name" value="6PGD_dom2"/>
</dbReference>
<dbReference type="InterPro" id="IPR036291">
    <property type="entry name" value="NAD(P)-bd_dom_sf"/>
</dbReference>
<protein>
    <recommendedName>
        <fullName evidence="4 9">2-dehydropantoate 2-reductase</fullName>
        <ecNumber evidence="3 9">1.1.1.169</ecNumber>
    </recommendedName>
    <alternativeName>
        <fullName evidence="7 9">Ketopantoate reductase</fullName>
    </alternativeName>
</protein>
<dbReference type="GO" id="GO:0015940">
    <property type="term" value="P:pantothenate biosynthetic process"/>
    <property type="evidence" value="ECO:0007669"/>
    <property type="project" value="UniProtKB-KW"/>
</dbReference>
<dbReference type="EMBL" id="JACQWF010000282">
    <property type="protein sequence ID" value="MBI4595985.1"/>
    <property type="molecule type" value="Genomic_DNA"/>
</dbReference>
<evidence type="ECO:0000256" key="4">
    <source>
        <dbReference type="ARBA" id="ARBA00019465"/>
    </source>
</evidence>
<evidence type="ECO:0000256" key="1">
    <source>
        <dbReference type="ARBA" id="ARBA00004994"/>
    </source>
</evidence>
<evidence type="ECO:0000313" key="12">
    <source>
        <dbReference type="EMBL" id="MBI4595985.1"/>
    </source>
</evidence>
<sequence length="308" mass="33029">MKIAVMGAGAMGGFLGGFFSRAGADIILINHPSEHARAIQQNGLTILDGDETTKIPVKLYLTPPSMEAVQLVLIMVKSYDTEQAIKDVLGLVGSDTYMLSLQNGIGHHLIMNRYIKADRILLGSTSSGAHLGGPGQVKIAGKGETFIGALSEEQPPILNDIRDIFLKAGLNCSVSGDILRKVWDKLVINVGINALTAITGLRNGQILDHPELMEILEAAVKEAVTVAQTKGINPSFPDPAAKVKEVARLTATNKSSMLQDMEKRKSTEIKAINGAIVEMGRELGLDVPVNRTLFNLVKALERAKSQES</sequence>
<dbReference type="AlphaFoldDB" id="A0A933GNW9"/>
<feature type="domain" description="Ketopantoate reductase C-terminal" evidence="11">
    <location>
        <begin position="177"/>
        <end position="301"/>
    </location>
</feature>
<comment type="pathway">
    <text evidence="1 9">Cofactor biosynthesis; (R)-pantothenate biosynthesis; (R)-pantoate from 3-methyl-2-oxobutanoate: step 2/2.</text>
</comment>
<gene>
    <name evidence="12" type="ORF">HY730_06355</name>
</gene>
<dbReference type="Gene3D" id="3.40.50.720">
    <property type="entry name" value="NAD(P)-binding Rossmann-like Domain"/>
    <property type="match status" value="1"/>
</dbReference>
<evidence type="ECO:0000256" key="6">
    <source>
        <dbReference type="ARBA" id="ARBA00023002"/>
    </source>
</evidence>
<evidence type="ECO:0000256" key="7">
    <source>
        <dbReference type="ARBA" id="ARBA00032024"/>
    </source>
</evidence>
<dbReference type="InterPro" id="IPR050838">
    <property type="entry name" value="Ketopantoate_reductase"/>
</dbReference>
<proteinExistence type="inferred from homology"/>
<feature type="domain" description="Ketopantoate reductase N-terminal" evidence="10">
    <location>
        <begin position="3"/>
        <end position="151"/>
    </location>
</feature>
<dbReference type="InterPro" id="IPR003710">
    <property type="entry name" value="ApbA"/>
</dbReference>
<comment type="caution">
    <text evidence="12">The sequence shown here is derived from an EMBL/GenBank/DDBJ whole genome shotgun (WGS) entry which is preliminary data.</text>
</comment>
<evidence type="ECO:0000256" key="5">
    <source>
        <dbReference type="ARBA" id="ARBA00022857"/>
    </source>
</evidence>
<dbReference type="GO" id="GO:0050661">
    <property type="term" value="F:NADP binding"/>
    <property type="evidence" value="ECO:0007669"/>
    <property type="project" value="TreeGrafter"/>
</dbReference>
<evidence type="ECO:0000259" key="10">
    <source>
        <dbReference type="Pfam" id="PF02558"/>
    </source>
</evidence>
<evidence type="ECO:0000256" key="3">
    <source>
        <dbReference type="ARBA" id="ARBA00013014"/>
    </source>
</evidence>
<keyword evidence="6 9" id="KW-0560">Oxidoreductase</keyword>
<dbReference type="SUPFAM" id="SSF51735">
    <property type="entry name" value="NAD(P)-binding Rossmann-fold domains"/>
    <property type="match status" value="1"/>
</dbReference>
<dbReference type="InterPro" id="IPR013752">
    <property type="entry name" value="KPA_reductase"/>
</dbReference>
<dbReference type="PANTHER" id="PTHR43765">
    <property type="entry name" value="2-DEHYDROPANTOATE 2-REDUCTASE-RELATED"/>
    <property type="match status" value="1"/>
</dbReference>
<dbReference type="FunFam" id="1.10.1040.10:FF:000017">
    <property type="entry name" value="2-dehydropantoate 2-reductase"/>
    <property type="match status" value="1"/>
</dbReference>
<comment type="function">
    <text evidence="9">Catalyzes the NADPH-dependent reduction of ketopantoate into pantoic acid.</text>
</comment>
<dbReference type="GO" id="GO:0005737">
    <property type="term" value="C:cytoplasm"/>
    <property type="evidence" value="ECO:0007669"/>
    <property type="project" value="TreeGrafter"/>
</dbReference>
<dbReference type="PANTHER" id="PTHR43765:SF2">
    <property type="entry name" value="2-DEHYDROPANTOATE 2-REDUCTASE"/>
    <property type="match status" value="1"/>
</dbReference>
<evidence type="ECO:0000256" key="8">
    <source>
        <dbReference type="ARBA" id="ARBA00048793"/>
    </source>
</evidence>
<dbReference type="Gene3D" id="1.10.1040.10">
    <property type="entry name" value="N-(1-d-carboxylethyl)-l-norvaline Dehydrogenase, domain 2"/>
    <property type="match status" value="1"/>
</dbReference>
<dbReference type="Pfam" id="PF02558">
    <property type="entry name" value="ApbA"/>
    <property type="match status" value="1"/>
</dbReference>
<organism evidence="12 13">
    <name type="scientific">Tectimicrobiota bacterium</name>
    <dbReference type="NCBI Taxonomy" id="2528274"/>
    <lineage>
        <taxon>Bacteria</taxon>
        <taxon>Pseudomonadati</taxon>
        <taxon>Nitrospinota/Tectimicrobiota group</taxon>
        <taxon>Candidatus Tectimicrobiota</taxon>
    </lineage>
</organism>
<dbReference type="Pfam" id="PF08546">
    <property type="entry name" value="ApbA_C"/>
    <property type="match status" value="1"/>
</dbReference>
<dbReference type="InterPro" id="IPR013332">
    <property type="entry name" value="KPR_N"/>
</dbReference>
<dbReference type="GO" id="GO:0008677">
    <property type="term" value="F:2-dehydropantoate 2-reductase activity"/>
    <property type="evidence" value="ECO:0007669"/>
    <property type="project" value="UniProtKB-EC"/>
</dbReference>
<dbReference type="Proteomes" id="UP000772181">
    <property type="component" value="Unassembled WGS sequence"/>
</dbReference>